<dbReference type="GO" id="GO:0005886">
    <property type="term" value="C:plasma membrane"/>
    <property type="evidence" value="ECO:0007669"/>
    <property type="project" value="UniProtKB-SubCell"/>
</dbReference>
<feature type="transmembrane region" description="Helical" evidence="6">
    <location>
        <begin position="81"/>
        <end position="101"/>
    </location>
</feature>
<evidence type="ECO:0000256" key="5">
    <source>
        <dbReference type="ARBA" id="ARBA00023136"/>
    </source>
</evidence>
<keyword evidence="2" id="KW-1003">Cell membrane</keyword>
<dbReference type="PANTHER" id="PTHR30086:SF16">
    <property type="entry name" value="AMINO ACID EFFLUX PERMEASE RHTB FAMILY"/>
    <property type="match status" value="1"/>
</dbReference>
<evidence type="ECO:0000313" key="7">
    <source>
        <dbReference type="EMBL" id="RZO19817.1"/>
    </source>
</evidence>
<feature type="transmembrane region" description="Helical" evidence="6">
    <location>
        <begin position="153"/>
        <end position="173"/>
    </location>
</feature>
<evidence type="ECO:0000256" key="2">
    <source>
        <dbReference type="ARBA" id="ARBA00022475"/>
    </source>
</evidence>
<protein>
    <submittedName>
        <fullName evidence="7">LysE family translocator</fullName>
    </submittedName>
</protein>
<name>A0A520MF12_9GAMM</name>
<feature type="transmembrane region" description="Helical" evidence="6">
    <location>
        <begin position="193"/>
        <end position="211"/>
    </location>
</feature>
<accession>A0A520MF12</accession>
<evidence type="ECO:0000256" key="6">
    <source>
        <dbReference type="SAM" id="Phobius"/>
    </source>
</evidence>
<dbReference type="AlphaFoldDB" id="A0A520MF12"/>
<organism evidence="7 8">
    <name type="scientific">SAR92 clade bacterium</name>
    <dbReference type="NCBI Taxonomy" id="2315479"/>
    <lineage>
        <taxon>Bacteria</taxon>
        <taxon>Pseudomonadati</taxon>
        <taxon>Pseudomonadota</taxon>
        <taxon>Gammaproteobacteria</taxon>
        <taxon>Cellvibrionales</taxon>
        <taxon>Porticoccaceae</taxon>
        <taxon>SAR92 clade</taxon>
    </lineage>
</organism>
<evidence type="ECO:0000256" key="3">
    <source>
        <dbReference type="ARBA" id="ARBA00022692"/>
    </source>
</evidence>
<evidence type="ECO:0000313" key="8">
    <source>
        <dbReference type="Proteomes" id="UP000315889"/>
    </source>
</evidence>
<evidence type="ECO:0000256" key="1">
    <source>
        <dbReference type="ARBA" id="ARBA00004651"/>
    </source>
</evidence>
<dbReference type="PANTHER" id="PTHR30086">
    <property type="entry name" value="ARGININE EXPORTER PROTEIN ARGO"/>
    <property type="match status" value="1"/>
</dbReference>
<dbReference type="Proteomes" id="UP000315889">
    <property type="component" value="Unassembled WGS sequence"/>
</dbReference>
<dbReference type="Pfam" id="PF01810">
    <property type="entry name" value="LysE"/>
    <property type="match status" value="1"/>
</dbReference>
<sequence>MLGSIELSFWATVFTACLFGAMSPGPSLAVVVNHTLATGRLAGSYAAISHGIGIGIYALITAFGLSAVIEQNPVIFETTQFLGSLFLLYLGVKLIFASKKIEEIGLASVPSSSNMLAIRDGLGIALINPKILLFFTALFSQFVQIESSFVDKIILAIIAGGVDTLWYLLVVTIVSRSGSMARYQRASGFFDKIFGVLLVFIAFRFINQIVLG</sequence>
<keyword evidence="4 6" id="KW-1133">Transmembrane helix</keyword>
<feature type="transmembrane region" description="Helical" evidence="6">
    <location>
        <begin position="45"/>
        <end position="69"/>
    </location>
</feature>
<keyword evidence="5 6" id="KW-0472">Membrane</keyword>
<keyword evidence="3 6" id="KW-0812">Transmembrane</keyword>
<reference evidence="7 8" key="1">
    <citation type="submission" date="2019-02" db="EMBL/GenBank/DDBJ databases">
        <title>Prokaryotic population dynamics and viral predation in marine succession experiment using metagenomics: the confinement effect.</title>
        <authorList>
            <person name="Haro-Moreno J.M."/>
            <person name="Rodriguez-Valera F."/>
            <person name="Lopez-Perez M."/>
        </authorList>
    </citation>
    <scope>NUCLEOTIDE SEQUENCE [LARGE SCALE GENOMIC DNA]</scope>
    <source>
        <strain evidence="7">MED-G170</strain>
    </source>
</reference>
<feature type="transmembrane region" description="Helical" evidence="6">
    <location>
        <begin position="121"/>
        <end position="141"/>
    </location>
</feature>
<comment type="subcellular location">
    <subcellularLocation>
        <location evidence="1">Cell membrane</location>
        <topology evidence="1">Multi-pass membrane protein</topology>
    </subcellularLocation>
</comment>
<gene>
    <name evidence="7" type="ORF">EVB03_06700</name>
</gene>
<dbReference type="EMBL" id="SHBP01000008">
    <property type="protein sequence ID" value="RZO19817.1"/>
    <property type="molecule type" value="Genomic_DNA"/>
</dbReference>
<dbReference type="InterPro" id="IPR001123">
    <property type="entry name" value="LeuE-type"/>
</dbReference>
<comment type="caution">
    <text evidence="7">The sequence shown here is derived from an EMBL/GenBank/DDBJ whole genome shotgun (WGS) entry which is preliminary data.</text>
</comment>
<proteinExistence type="predicted"/>
<evidence type="ECO:0000256" key="4">
    <source>
        <dbReference type="ARBA" id="ARBA00022989"/>
    </source>
</evidence>
<dbReference type="GO" id="GO:0015171">
    <property type="term" value="F:amino acid transmembrane transporter activity"/>
    <property type="evidence" value="ECO:0007669"/>
    <property type="project" value="TreeGrafter"/>
</dbReference>